<sequence length="70" mass="7340">MGDVKLLSLLVLFLRPTSIQAVIGLLFSVLLACSLEIALTILITKAYVRSIAMAPAIFVGTGLYLATGCA</sequence>
<keyword evidence="1" id="KW-0812">Transmembrane</keyword>
<name>A0A6J7STS9_9ZZZZ</name>
<reference evidence="7" key="1">
    <citation type="submission" date="2020-05" db="EMBL/GenBank/DDBJ databases">
        <authorList>
            <person name="Chiriac C."/>
            <person name="Salcher M."/>
            <person name="Ghai R."/>
            <person name="Kavagutti S V."/>
        </authorList>
    </citation>
    <scope>NUCLEOTIDE SEQUENCE</scope>
</reference>
<evidence type="ECO:0000313" key="3">
    <source>
        <dbReference type="EMBL" id="CAB4758509.1"/>
    </source>
</evidence>
<evidence type="ECO:0000313" key="7">
    <source>
        <dbReference type="EMBL" id="CAB5043890.1"/>
    </source>
</evidence>
<dbReference type="AlphaFoldDB" id="A0A6J7STS9"/>
<dbReference type="EMBL" id="CAFBQM010000005">
    <property type="protein sequence ID" value="CAB5053582.1"/>
    <property type="molecule type" value="Genomic_DNA"/>
</dbReference>
<evidence type="ECO:0000256" key="1">
    <source>
        <dbReference type="SAM" id="Phobius"/>
    </source>
</evidence>
<dbReference type="EMBL" id="CAFBOQ010000001">
    <property type="protein sequence ID" value="CAB4975729.1"/>
    <property type="molecule type" value="Genomic_DNA"/>
</dbReference>
<feature type="transmembrane region" description="Helical" evidence="1">
    <location>
        <begin position="29"/>
        <end position="48"/>
    </location>
</feature>
<protein>
    <submittedName>
        <fullName evidence="7">Unannotated protein</fullName>
    </submittedName>
</protein>
<evidence type="ECO:0000313" key="8">
    <source>
        <dbReference type="EMBL" id="CAB5053582.1"/>
    </source>
</evidence>
<keyword evidence="1" id="KW-0472">Membrane</keyword>
<dbReference type="EMBL" id="CAFAAU010000003">
    <property type="protein sequence ID" value="CAB4798183.1"/>
    <property type="molecule type" value="Genomic_DNA"/>
</dbReference>
<organism evidence="7">
    <name type="scientific">freshwater metagenome</name>
    <dbReference type="NCBI Taxonomy" id="449393"/>
    <lineage>
        <taxon>unclassified sequences</taxon>
        <taxon>metagenomes</taxon>
        <taxon>ecological metagenomes</taxon>
    </lineage>
</organism>
<evidence type="ECO:0000313" key="5">
    <source>
        <dbReference type="EMBL" id="CAB4853874.1"/>
    </source>
</evidence>
<accession>A0A6J7STS9</accession>
<proteinExistence type="predicted"/>
<dbReference type="EMBL" id="CAEZYA010000001">
    <property type="protein sequence ID" value="CAB4693222.1"/>
    <property type="molecule type" value="Genomic_DNA"/>
</dbReference>
<keyword evidence="1" id="KW-1133">Transmembrane helix</keyword>
<dbReference type="EMBL" id="CAFBLC010000002">
    <property type="protein sequence ID" value="CAB4853874.1"/>
    <property type="molecule type" value="Genomic_DNA"/>
</dbReference>
<evidence type="ECO:0000313" key="6">
    <source>
        <dbReference type="EMBL" id="CAB4975729.1"/>
    </source>
</evidence>
<dbReference type="EMBL" id="CAEZZN010000001">
    <property type="protein sequence ID" value="CAB4758509.1"/>
    <property type="molecule type" value="Genomic_DNA"/>
</dbReference>
<dbReference type="PROSITE" id="PS51257">
    <property type="entry name" value="PROKAR_LIPOPROTEIN"/>
    <property type="match status" value="1"/>
</dbReference>
<evidence type="ECO:0000313" key="4">
    <source>
        <dbReference type="EMBL" id="CAB4798183.1"/>
    </source>
</evidence>
<gene>
    <name evidence="2" type="ORF">UFOPK2627_00029</name>
    <name evidence="3" type="ORF">UFOPK2879_00070</name>
    <name evidence="4" type="ORF">UFOPK3078_00177</name>
    <name evidence="5" type="ORF">UFOPK3288_00082</name>
    <name evidence="6" type="ORF">UFOPK3990_00079</name>
    <name evidence="7" type="ORF">UFOPK4245_00029</name>
    <name evidence="8" type="ORF">UFOPK4337_00253</name>
</gene>
<dbReference type="EMBL" id="CAFBQD010000001">
    <property type="protein sequence ID" value="CAB5043890.1"/>
    <property type="molecule type" value="Genomic_DNA"/>
</dbReference>
<evidence type="ECO:0000313" key="2">
    <source>
        <dbReference type="EMBL" id="CAB4693222.1"/>
    </source>
</evidence>